<dbReference type="GO" id="GO:0046872">
    <property type="term" value="F:metal ion binding"/>
    <property type="evidence" value="ECO:0007669"/>
    <property type="project" value="UniProtKB-KW"/>
</dbReference>
<evidence type="ECO:0000313" key="8">
    <source>
        <dbReference type="Proteomes" id="UP000243589"/>
    </source>
</evidence>
<evidence type="ECO:0000256" key="1">
    <source>
        <dbReference type="ARBA" id="ARBA00001946"/>
    </source>
</evidence>
<dbReference type="Pfam" id="PF00348">
    <property type="entry name" value="polyprenyl_synt"/>
    <property type="match status" value="1"/>
</dbReference>
<dbReference type="PANTHER" id="PTHR12001">
    <property type="entry name" value="GERANYLGERANYL PYROPHOSPHATE SYNTHASE"/>
    <property type="match status" value="1"/>
</dbReference>
<dbReference type="Gene3D" id="1.10.600.10">
    <property type="entry name" value="Farnesyl Diphosphate Synthase"/>
    <property type="match status" value="1"/>
</dbReference>
<evidence type="ECO:0000256" key="6">
    <source>
        <dbReference type="RuleBase" id="RU004466"/>
    </source>
</evidence>
<keyword evidence="3 6" id="KW-0808">Transferase</keyword>
<protein>
    <submittedName>
        <fullName evidence="7">(2E,6E)-farnesyl diphosphate synthase</fullName>
        <ecNumber evidence="7">2.5.1.10</ecNumber>
    </submittedName>
</protein>
<dbReference type="AlphaFoldDB" id="A0A150H7C0"/>
<keyword evidence="8" id="KW-1185">Reference proteome</keyword>
<reference evidence="7 8" key="1">
    <citation type="submission" date="2016-01" db="EMBL/GenBank/DDBJ databases">
        <title>Use of Whole Genome Sequencing to ascertain that Brevibacterium massiliense (Roux, Raoult 2009) is a later heterotypic synonym of Brevibacterium ravenspurgense (Mages 2008).</title>
        <authorList>
            <person name="Bernier A.-M."/>
            <person name="Burdz T."/>
            <person name="Huynh C."/>
            <person name="Pachecho A.L."/>
            <person name="Wiebe D."/>
            <person name="Bonner C."/>
            <person name="Bernard K."/>
        </authorList>
    </citation>
    <scope>NUCLEOTIDE SEQUENCE [LARGE SCALE GENOMIC DNA]</scope>
    <source>
        <strain evidence="7 8">CCUG56047</strain>
    </source>
</reference>
<dbReference type="RefSeq" id="WP_062020806.1">
    <property type="nucleotide sequence ID" value="NZ_LQQC01000010.1"/>
</dbReference>
<dbReference type="SUPFAM" id="SSF48576">
    <property type="entry name" value="Terpenoid synthases"/>
    <property type="match status" value="1"/>
</dbReference>
<dbReference type="EC" id="2.5.1.10" evidence="7"/>
<comment type="caution">
    <text evidence="7">The sequence shown here is derived from an EMBL/GenBank/DDBJ whole genome shotgun (WGS) entry which is preliminary data.</text>
</comment>
<dbReference type="EMBL" id="LQQC01000010">
    <property type="protein sequence ID" value="KXZ57925.1"/>
    <property type="molecule type" value="Genomic_DNA"/>
</dbReference>
<dbReference type="PATRIC" id="fig|479117.4.peg.956"/>
<accession>A0A150H7C0</accession>
<evidence type="ECO:0000256" key="4">
    <source>
        <dbReference type="ARBA" id="ARBA00022723"/>
    </source>
</evidence>
<gene>
    <name evidence="7" type="ORF">Bravens_00957</name>
</gene>
<dbReference type="PROSITE" id="PS00723">
    <property type="entry name" value="POLYPRENYL_SYNTHASE_1"/>
    <property type="match status" value="1"/>
</dbReference>
<evidence type="ECO:0000256" key="3">
    <source>
        <dbReference type="ARBA" id="ARBA00022679"/>
    </source>
</evidence>
<dbReference type="InterPro" id="IPR008949">
    <property type="entry name" value="Isoprenoid_synthase_dom_sf"/>
</dbReference>
<evidence type="ECO:0000256" key="5">
    <source>
        <dbReference type="ARBA" id="ARBA00022842"/>
    </source>
</evidence>
<dbReference type="GO" id="GO:0004337">
    <property type="term" value="F:(2E,6E)-farnesyl diphosphate synthase activity"/>
    <property type="evidence" value="ECO:0007669"/>
    <property type="project" value="UniProtKB-EC"/>
</dbReference>
<evidence type="ECO:0000256" key="2">
    <source>
        <dbReference type="ARBA" id="ARBA00006706"/>
    </source>
</evidence>
<keyword evidence="5" id="KW-0460">Magnesium</keyword>
<dbReference type="InterPro" id="IPR033749">
    <property type="entry name" value="Polyprenyl_synt_CS"/>
</dbReference>
<dbReference type="GO" id="GO:0008299">
    <property type="term" value="P:isoprenoid biosynthetic process"/>
    <property type="evidence" value="ECO:0007669"/>
    <property type="project" value="InterPro"/>
</dbReference>
<dbReference type="CDD" id="cd00685">
    <property type="entry name" value="Trans_IPPS_HT"/>
    <property type="match status" value="1"/>
</dbReference>
<sequence>MSLTDPSDVRRQVDAALREGLDSTSSRFTALSPSAEHLMRPILDFTASGKRIRALAAWWGFEIAGGSAEAHPGIANAAAAVELLHAAALIHDDVIDASDTRRGAPSVHRQFEALHRNDGFAGDSEHFGIATAIVAGDLCLALSEEFWSMTGLPDATSPAALEARNDLRRDVMFGQFLDIYVQDAPVPAAEVTDRAWEVLTYKTAKYSVEQPFAVGASIAGADEAVIDALRAFALPLGRAFQLRDDELGVFGDPEVTGKPAGDDLRQGKKTVLVGHTLEALPEGERDWFVSALAAERKTAKDIARMTDLIRSSGALERMEQLIAREVADSEAALDRLSELGLDAEGHKVLRGYAQSLTVRSS</sequence>
<name>A0A150H7C0_9MICO</name>
<dbReference type="PANTHER" id="PTHR12001:SF85">
    <property type="entry name" value="SHORT CHAIN ISOPRENYL DIPHOSPHATE SYNTHASE"/>
    <property type="match status" value="1"/>
</dbReference>
<dbReference type="SFLD" id="SFLDS00005">
    <property type="entry name" value="Isoprenoid_Synthase_Type_I"/>
    <property type="match status" value="1"/>
</dbReference>
<comment type="similarity">
    <text evidence="2 6">Belongs to the FPP/GGPP synthase family.</text>
</comment>
<comment type="cofactor">
    <cofactor evidence="1">
        <name>Mg(2+)</name>
        <dbReference type="ChEBI" id="CHEBI:18420"/>
    </cofactor>
</comment>
<evidence type="ECO:0000313" key="7">
    <source>
        <dbReference type="EMBL" id="KXZ57925.1"/>
    </source>
</evidence>
<keyword evidence="4" id="KW-0479">Metal-binding</keyword>
<dbReference type="Proteomes" id="UP000243589">
    <property type="component" value="Unassembled WGS sequence"/>
</dbReference>
<dbReference type="InterPro" id="IPR000092">
    <property type="entry name" value="Polyprenyl_synt"/>
</dbReference>
<proteinExistence type="inferred from homology"/>
<organism evidence="7 8">
    <name type="scientific">Brevibacterium ravenspurgense</name>
    <dbReference type="NCBI Taxonomy" id="479117"/>
    <lineage>
        <taxon>Bacteria</taxon>
        <taxon>Bacillati</taxon>
        <taxon>Actinomycetota</taxon>
        <taxon>Actinomycetes</taxon>
        <taxon>Micrococcales</taxon>
        <taxon>Brevibacteriaceae</taxon>
        <taxon>Brevibacterium</taxon>
    </lineage>
</organism>